<dbReference type="EMBL" id="JBANQN010000011">
    <property type="protein sequence ID" value="KAK6775892.1"/>
    <property type="molecule type" value="Genomic_DNA"/>
</dbReference>
<name>A0AAN8SZV4_SOLBU</name>
<dbReference type="PANTHER" id="PTHR12815:SF32">
    <property type="entry name" value="OUTER ENVELOPE PROTEIN 80, CHLOROPLASTIC"/>
    <property type="match status" value="1"/>
</dbReference>
<reference evidence="1 2" key="1">
    <citation type="submission" date="2024-02" db="EMBL/GenBank/DDBJ databases">
        <title>de novo genome assembly of Solanum bulbocastanum strain 11H21.</title>
        <authorList>
            <person name="Hosaka A.J."/>
        </authorList>
    </citation>
    <scope>NUCLEOTIDE SEQUENCE [LARGE SCALE GENOMIC DNA]</scope>
    <source>
        <tissue evidence="1">Young leaves</tissue>
    </source>
</reference>
<dbReference type="InterPro" id="IPR039910">
    <property type="entry name" value="D15-like"/>
</dbReference>
<dbReference type="PANTHER" id="PTHR12815">
    <property type="entry name" value="SORTING AND ASSEMBLY MACHINERY SAMM50 PROTEIN FAMILY MEMBER"/>
    <property type="match status" value="1"/>
</dbReference>
<comment type="caution">
    <text evidence="1">The sequence shown here is derived from an EMBL/GenBank/DDBJ whole genome shotgun (WGS) entry which is preliminary data.</text>
</comment>
<gene>
    <name evidence="1" type="ORF">RDI58_026893</name>
</gene>
<protein>
    <submittedName>
        <fullName evidence="1">Uncharacterized protein</fullName>
    </submittedName>
</protein>
<dbReference type="GO" id="GO:0009658">
    <property type="term" value="P:chloroplast organization"/>
    <property type="evidence" value="ECO:0007669"/>
    <property type="project" value="TreeGrafter"/>
</dbReference>
<evidence type="ECO:0000313" key="2">
    <source>
        <dbReference type="Proteomes" id="UP001371456"/>
    </source>
</evidence>
<keyword evidence="2" id="KW-1185">Reference proteome</keyword>
<organism evidence="1 2">
    <name type="scientific">Solanum bulbocastanum</name>
    <name type="common">Wild potato</name>
    <dbReference type="NCBI Taxonomy" id="147425"/>
    <lineage>
        <taxon>Eukaryota</taxon>
        <taxon>Viridiplantae</taxon>
        <taxon>Streptophyta</taxon>
        <taxon>Embryophyta</taxon>
        <taxon>Tracheophyta</taxon>
        <taxon>Spermatophyta</taxon>
        <taxon>Magnoliopsida</taxon>
        <taxon>eudicotyledons</taxon>
        <taxon>Gunneridae</taxon>
        <taxon>Pentapetalae</taxon>
        <taxon>asterids</taxon>
        <taxon>lamiids</taxon>
        <taxon>Solanales</taxon>
        <taxon>Solanaceae</taxon>
        <taxon>Solanoideae</taxon>
        <taxon>Solaneae</taxon>
        <taxon>Solanum</taxon>
    </lineage>
</organism>
<sequence length="122" mass="13616">MHGGAQDDKVNPIMRDYYNRSLTTSGNTQDDILLAKFDTVYTGSSYPGSFVVRTSYMAEWLVLNRVNACAGNGLVLGPMRFHLSFHVVCNFPPYEAFVFGRTNSVREYKEGIVGSGWSYKVG</sequence>
<dbReference type="Proteomes" id="UP001371456">
    <property type="component" value="Unassembled WGS sequence"/>
</dbReference>
<evidence type="ECO:0000313" key="1">
    <source>
        <dbReference type="EMBL" id="KAK6775892.1"/>
    </source>
</evidence>
<dbReference type="GO" id="GO:0016020">
    <property type="term" value="C:membrane"/>
    <property type="evidence" value="ECO:0007669"/>
    <property type="project" value="TreeGrafter"/>
</dbReference>
<dbReference type="AlphaFoldDB" id="A0AAN8SZV4"/>
<dbReference type="GO" id="GO:0009793">
    <property type="term" value="P:embryo development ending in seed dormancy"/>
    <property type="evidence" value="ECO:0007669"/>
    <property type="project" value="TreeGrafter"/>
</dbReference>
<accession>A0AAN8SZV4</accession>
<proteinExistence type="predicted"/>